<dbReference type="GO" id="GO:0004519">
    <property type="term" value="F:endonuclease activity"/>
    <property type="evidence" value="ECO:0007669"/>
    <property type="project" value="UniProtKB-KW"/>
</dbReference>
<evidence type="ECO:0000259" key="1">
    <source>
        <dbReference type="Pfam" id="PF03184"/>
    </source>
</evidence>
<dbReference type="AlphaFoldDB" id="A0AAW1KIJ0"/>
<proteinExistence type="predicted"/>
<dbReference type="InterPro" id="IPR004875">
    <property type="entry name" value="DDE_SF_endonuclease_dom"/>
</dbReference>
<keyword evidence="3" id="KW-1185">Reference proteome</keyword>
<protein>
    <submittedName>
        <fullName evidence="2">DDE superfamily endonuclease</fullName>
    </submittedName>
</protein>
<keyword evidence="2" id="KW-0540">Nuclease</keyword>
<gene>
    <name evidence="2" type="ORF">QE152_g23151</name>
</gene>
<name>A0AAW1KIJ0_POPJA</name>
<evidence type="ECO:0000313" key="3">
    <source>
        <dbReference type="Proteomes" id="UP001458880"/>
    </source>
</evidence>
<organism evidence="2 3">
    <name type="scientific">Popillia japonica</name>
    <name type="common">Japanese beetle</name>
    <dbReference type="NCBI Taxonomy" id="7064"/>
    <lineage>
        <taxon>Eukaryota</taxon>
        <taxon>Metazoa</taxon>
        <taxon>Ecdysozoa</taxon>
        <taxon>Arthropoda</taxon>
        <taxon>Hexapoda</taxon>
        <taxon>Insecta</taxon>
        <taxon>Pterygota</taxon>
        <taxon>Neoptera</taxon>
        <taxon>Endopterygota</taxon>
        <taxon>Coleoptera</taxon>
        <taxon>Polyphaga</taxon>
        <taxon>Scarabaeiformia</taxon>
        <taxon>Scarabaeidae</taxon>
        <taxon>Rutelinae</taxon>
        <taxon>Popillia</taxon>
    </lineage>
</organism>
<comment type="caution">
    <text evidence="2">The sequence shown here is derived from an EMBL/GenBank/DDBJ whole genome shotgun (WGS) entry which is preliminary data.</text>
</comment>
<dbReference type="GO" id="GO:0003676">
    <property type="term" value="F:nucleic acid binding"/>
    <property type="evidence" value="ECO:0007669"/>
    <property type="project" value="InterPro"/>
</dbReference>
<dbReference type="EMBL" id="JASPKY010000227">
    <property type="protein sequence ID" value="KAK9718564.1"/>
    <property type="molecule type" value="Genomic_DNA"/>
</dbReference>
<keyword evidence="2" id="KW-0255">Endonuclease</keyword>
<evidence type="ECO:0000313" key="2">
    <source>
        <dbReference type="EMBL" id="KAK9718564.1"/>
    </source>
</evidence>
<reference evidence="2 3" key="1">
    <citation type="journal article" date="2024" name="BMC Genomics">
        <title>De novo assembly and annotation of Popillia japonica's genome with initial clues to its potential as an invasive pest.</title>
        <authorList>
            <person name="Cucini C."/>
            <person name="Boschi S."/>
            <person name="Funari R."/>
            <person name="Cardaioli E."/>
            <person name="Iannotti N."/>
            <person name="Marturano G."/>
            <person name="Paoli F."/>
            <person name="Bruttini M."/>
            <person name="Carapelli A."/>
            <person name="Frati F."/>
            <person name="Nardi F."/>
        </authorList>
    </citation>
    <scope>NUCLEOTIDE SEQUENCE [LARGE SCALE GENOMIC DNA]</scope>
    <source>
        <strain evidence="2">DMR45628</strain>
    </source>
</reference>
<dbReference type="Pfam" id="PF03184">
    <property type="entry name" value="DDE_1"/>
    <property type="match status" value="1"/>
</dbReference>
<keyword evidence="2" id="KW-0378">Hydrolase</keyword>
<dbReference type="Proteomes" id="UP001458880">
    <property type="component" value="Unassembled WGS sequence"/>
</dbReference>
<feature type="domain" description="DDE-1" evidence="1">
    <location>
        <begin position="8"/>
        <end position="117"/>
    </location>
</feature>
<accession>A0AAW1KIJ0</accession>
<sequence>MDGFKEFNNPLQYSFSKDASMTSRIFYGRLHEIFLKEARKRDSHFSKENNLPLKVFLLIDNCSAHSPTDEFHSTDGNLVVDFFPPNVTAAVQPMGQNPIKITKLTCRSKLLASIIAEGGE</sequence>